<dbReference type="InterPro" id="IPR011707">
    <property type="entry name" value="Cu-oxidase-like_N"/>
</dbReference>
<dbReference type="InterPro" id="IPR034285">
    <property type="entry name" value="CuRO_2_LCC"/>
</dbReference>
<sequence>MTTNVGGVPDQPQSEHETDQVSQNLKKEQGAKRKRMKERSEVWEHFDKEDLPSGMQAICKYCGMSYKCGAKKNGTSVLWAHISRCRKYPFNTPKDSKQSLLSFKSAKEPSGGTSGLTYHKFDAGSIRKALSFMVIVDELPFKFVEGIGFRHFCGVIEPRFNVPSRITVAKDCFETYLTEKRKLKNVLKRCNSRVSLTTDTWTSIQQINYMCLTVHFIDNNWKLHKRILNFCPISSHKGDDIGKEIEKCLLDWGLENVMCITVDNASSNDTAIGYMRRKINGWKTGVLKGRFLHMRCVAHIVNLVVSDGLKTVNESVQRVRHAVRFIKQSPARLQRFKKCVLDEKINTKKGLCLDVPTRWNSTYLMLNAAIELQDAFERYSGEDPHYVVDLNERDGKGSPDSDDWNNVRRLSEFLQAFYDLTLHVSGSLYVSLNLFFHELVSVAVLMKDLVSSDDVDMCLMACRMKEKYEKYWGDPEKINLLIFIAVVLDPRYKLDYVEWMITEIYDPIVASKLVDNVKVALNALYEEYRVSSSNDVNREEVSSSKDGKTPLSPKHKKIEVLKSKYKKHKCERDGDAKIELDKYLEEDTAEDIDEFDILSWWKFNCSRTSPPRMSNSAASITLWFILILQARVLPTAARWSSQTSTKFYDFKVQMTRVTKLCNTKDIVTVNGMYPGPVLYAREDDRVTVKVTNDSPYNITIHWHGVRQKLSCWYDGPSYITQCPIQPGNTFTYKFTMVEQKGTLLWHAHSSWLRGTVYGAIVAYPKTGVPYPLKPPYEEHIILLGEYWLKDLVQLEHDVLSSGGSPPPADAFTINGHPGPNYNCSTNDTYTLEVLPGKTYLLRIINAALNMEQFFAIAKHNLTIVEADGAYTKPLTVSQIMLGPGQTINALVTTDQQIGKYSMSVGPYMSARNVTFQKIVSIGYFQYSGYTSNNFPLSSTPLPSFNDTLVIKTVMDGLRSLGAVNVPREIDTNLFITIGINVQKCTSKYPSHCKGINGGVMAASMNNVSFREPNISLLEAYYMKINGQFTEDFPDFPLQVYDFVNQAPNDIPNDTQSIIGTRTKVIEYGSRVQIILQDTGTVTTENHPIHLHGHSFYVVGYGAGDYTPQAASFNLVDPPYLNTIGVPAGGWAAIRFVADNPGVWYMHCHMEVHMSWGLSVVLIVKNGQGQQETLPRPPTDRPRC</sequence>
<dbReference type="InterPro" id="IPR025525">
    <property type="entry name" value="hAT-like_transposase_RNase-H"/>
</dbReference>
<dbReference type="PROSITE" id="PS00079">
    <property type="entry name" value="MULTICOPPER_OXIDASE1"/>
    <property type="match status" value="1"/>
</dbReference>
<dbReference type="Gene3D" id="2.60.40.420">
    <property type="entry name" value="Cupredoxins - blue copper proteins"/>
    <property type="match status" value="3"/>
</dbReference>
<evidence type="ECO:0000256" key="8">
    <source>
        <dbReference type="ARBA" id="ARBA00022737"/>
    </source>
</evidence>
<protein>
    <recommendedName>
        <fullName evidence="4 16">Laccase</fullName>
        <ecNumber evidence="4 16">1.10.3.2</ecNumber>
    </recommendedName>
    <alternativeName>
        <fullName evidence="16">Benzenediol:oxygen oxidoreductase</fullName>
    </alternativeName>
    <alternativeName>
        <fullName evidence="16">Diphenol oxidase</fullName>
    </alternativeName>
    <alternativeName>
        <fullName evidence="16">Urishiol oxidase</fullName>
    </alternativeName>
</protein>
<keyword evidence="14 16" id="KW-0439">Lignin degradation</keyword>
<dbReference type="PROSITE" id="PS00080">
    <property type="entry name" value="MULTICOPPER_OXIDASE2"/>
    <property type="match status" value="1"/>
</dbReference>
<evidence type="ECO:0000256" key="13">
    <source>
        <dbReference type="ARBA" id="ARBA00023180"/>
    </source>
</evidence>
<organism evidence="19 20">
    <name type="scientific">Chenopodium quinoa</name>
    <name type="common">Quinoa</name>
    <dbReference type="NCBI Taxonomy" id="63459"/>
    <lineage>
        <taxon>Eukaryota</taxon>
        <taxon>Viridiplantae</taxon>
        <taxon>Streptophyta</taxon>
        <taxon>Embryophyta</taxon>
        <taxon>Tracheophyta</taxon>
        <taxon>Spermatophyta</taxon>
        <taxon>Magnoliopsida</taxon>
        <taxon>eudicotyledons</taxon>
        <taxon>Gunneridae</taxon>
        <taxon>Pentapetalae</taxon>
        <taxon>Caryophyllales</taxon>
        <taxon>Chenopodiaceae</taxon>
        <taxon>Chenopodioideae</taxon>
        <taxon>Atripliceae</taxon>
        <taxon>Chenopodium</taxon>
    </lineage>
</organism>
<dbReference type="Pfam" id="PF07731">
    <property type="entry name" value="Cu-oxidase_2"/>
    <property type="match status" value="1"/>
</dbReference>
<keyword evidence="12 16" id="KW-0186">Copper</keyword>
<dbReference type="EC" id="1.10.3.2" evidence="4 16"/>
<evidence type="ECO:0000256" key="4">
    <source>
        <dbReference type="ARBA" id="ARBA00012297"/>
    </source>
</evidence>
<dbReference type="SUPFAM" id="SSF140996">
    <property type="entry name" value="Hermes dimerisation domain"/>
    <property type="match status" value="1"/>
</dbReference>
<dbReference type="PANTHER" id="PTHR11709">
    <property type="entry name" value="MULTI-COPPER OXIDASE"/>
    <property type="match status" value="1"/>
</dbReference>
<dbReference type="InterPro" id="IPR002355">
    <property type="entry name" value="Cu_oxidase_Cu_BS"/>
</dbReference>
<reference evidence="19" key="2">
    <citation type="submission" date="2021-03" db="UniProtKB">
        <authorList>
            <consortium name="EnsemblPlants"/>
        </authorList>
    </citation>
    <scope>IDENTIFICATION</scope>
</reference>
<feature type="region of interest" description="Disordered" evidence="17">
    <location>
        <begin position="1"/>
        <end position="39"/>
    </location>
</feature>
<evidence type="ECO:0000256" key="16">
    <source>
        <dbReference type="RuleBase" id="RU361119"/>
    </source>
</evidence>
<dbReference type="InterPro" id="IPR036236">
    <property type="entry name" value="Znf_C2H2_sf"/>
</dbReference>
<dbReference type="Proteomes" id="UP000596660">
    <property type="component" value="Unplaced"/>
</dbReference>
<keyword evidence="10" id="KW-0862">Zinc</keyword>
<dbReference type="EnsemblPlants" id="AUR62022740-RA">
    <property type="protein sequence ID" value="AUR62022740-RA:cds"/>
    <property type="gene ID" value="AUR62022740"/>
</dbReference>
<evidence type="ECO:0000256" key="7">
    <source>
        <dbReference type="ARBA" id="ARBA00022723"/>
    </source>
</evidence>
<dbReference type="NCBIfam" id="TIGR03389">
    <property type="entry name" value="laccase"/>
    <property type="match status" value="1"/>
</dbReference>
<proteinExistence type="inferred from homology"/>
<dbReference type="InterPro" id="IPR034289">
    <property type="entry name" value="CuRO_3_LCC"/>
</dbReference>
<evidence type="ECO:0000256" key="2">
    <source>
        <dbReference type="ARBA" id="ARBA00004271"/>
    </source>
</evidence>
<comment type="similarity">
    <text evidence="3 16">Belongs to the multicopper oxidase family.</text>
</comment>
<dbReference type="InterPro" id="IPR001117">
    <property type="entry name" value="Cu-oxidase_2nd"/>
</dbReference>
<keyword evidence="9 15" id="KW-0863">Zinc-finger</keyword>
<dbReference type="CDD" id="cd13849">
    <property type="entry name" value="CuRO_1_LCC_plant"/>
    <property type="match status" value="1"/>
</dbReference>
<evidence type="ECO:0000256" key="9">
    <source>
        <dbReference type="ARBA" id="ARBA00022771"/>
    </source>
</evidence>
<dbReference type="Gramene" id="AUR62022740-RA">
    <property type="protein sequence ID" value="AUR62022740-RA:cds"/>
    <property type="gene ID" value="AUR62022740"/>
</dbReference>
<dbReference type="SUPFAM" id="SSF49503">
    <property type="entry name" value="Cupredoxins"/>
    <property type="match status" value="3"/>
</dbReference>
<evidence type="ECO:0000256" key="3">
    <source>
        <dbReference type="ARBA" id="ARBA00010609"/>
    </source>
</evidence>
<dbReference type="GO" id="GO:0052716">
    <property type="term" value="F:hydroquinone:oxygen oxidoreductase activity"/>
    <property type="evidence" value="ECO:0007669"/>
    <property type="project" value="UniProtKB-EC"/>
</dbReference>
<keyword evidence="7 16" id="KW-0479">Metal-binding</keyword>
<dbReference type="InterPro" id="IPR033138">
    <property type="entry name" value="Cu_oxidase_CS"/>
</dbReference>
<dbReference type="SUPFAM" id="SSF53098">
    <property type="entry name" value="Ribonuclease H-like"/>
    <property type="match status" value="1"/>
</dbReference>
<evidence type="ECO:0000256" key="15">
    <source>
        <dbReference type="PROSITE-ProRule" id="PRU00027"/>
    </source>
</evidence>
<evidence type="ECO:0000256" key="6">
    <source>
        <dbReference type="ARBA" id="ARBA00022525"/>
    </source>
</evidence>
<dbReference type="CDD" id="cd13897">
    <property type="entry name" value="CuRO_3_LCC_plant"/>
    <property type="match status" value="1"/>
</dbReference>
<comment type="catalytic activity">
    <reaction evidence="1 16">
        <text>4 hydroquinone + O2 = 4 benzosemiquinone + 2 H2O</text>
        <dbReference type="Rhea" id="RHEA:11276"/>
        <dbReference type="ChEBI" id="CHEBI:15377"/>
        <dbReference type="ChEBI" id="CHEBI:15379"/>
        <dbReference type="ChEBI" id="CHEBI:17594"/>
        <dbReference type="ChEBI" id="CHEBI:17977"/>
        <dbReference type="EC" id="1.10.3.2"/>
    </reaction>
</comment>
<comment type="cofactor">
    <cofactor evidence="16">
        <name>Cu cation</name>
        <dbReference type="ChEBI" id="CHEBI:23378"/>
    </cofactor>
    <text evidence="16">Binds 4 Cu cations per monomer.</text>
</comment>
<dbReference type="InterPro" id="IPR012337">
    <property type="entry name" value="RNaseH-like_sf"/>
</dbReference>
<dbReference type="GO" id="GO:0008270">
    <property type="term" value="F:zinc ion binding"/>
    <property type="evidence" value="ECO:0007669"/>
    <property type="project" value="UniProtKB-KW"/>
</dbReference>
<dbReference type="GO" id="GO:0048046">
    <property type="term" value="C:apoplast"/>
    <property type="evidence" value="ECO:0007669"/>
    <property type="project" value="UniProtKB-SubCell"/>
</dbReference>
<dbReference type="InterPro" id="IPR008972">
    <property type="entry name" value="Cupredoxin"/>
</dbReference>
<keyword evidence="13" id="KW-0325">Glycoprotein</keyword>
<keyword evidence="6 16" id="KW-0964">Secreted</keyword>
<dbReference type="AlphaFoldDB" id="A0A803M3E1"/>
<dbReference type="InterPro" id="IPR034288">
    <property type="entry name" value="CuRO_1_LCC"/>
</dbReference>
<evidence type="ECO:0000256" key="12">
    <source>
        <dbReference type="ARBA" id="ARBA00023008"/>
    </source>
</evidence>
<evidence type="ECO:0000256" key="14">
    <source>
        <dbReference type="ARBA" id="ARBA00023185"/>
    </source>
</evidence>
<keyword evidence="5 16" id="KW-0052">Apoplast</keyword>
<dbReference type="Pfam" id="PF14372">
    <property type="entry name" value="hAT-like_RNase-H"/>
    <property type="match status" value="1"/>
</dbReference>
<comment type="subcellular location">
    <subcellularLocation>
        <location evidence="2 16">Secreted</location>
        <location evidence="2 16">Extracellular space</location>
        <location evidence="2 16">Apoplast</location>
    </subcellularLocation>
</comment>
<keyword evidence="11 16" id="KW-0560">Oxidoreductase</keyword>
<dbReference type="PROSITE" id="PS50808">
    <property type="entry name" value="ZF_BED"/>
    <property type="match status" value="1"/>
</dbReference>
<dbReference type="InterPro" id="IPR017761">
    <property type="entry name" value="Laccase"/>
</dbReference>
<dbReference type="InterPro" id="IPR011706">
    <property type="entry name" value="Cu-oxidase_C"/>
</dbReference>
<reference evidence="19" key="1">
    <citation type="journal article" date="2017" name="Nature">
        <title>The genome of Chenopodium quinoa.</title>
        <authorList>
            <person name="Jarvis D.E."/>
            <person name="Ho Y.S."/>
            <person name="Lightfoot D.J."/>
            <person name="Schmoeckel S.M."/>
            <person name="Li B."/>
            <person name="Borm T.J.A."/>
            <person name="Ohyanagi H."/>
            <person name="Mineta K."/>
            <person name="Michell C.T."/>
            <person name="Saber N."/>
            <person name="Kharbatia N.M."/>
            <person name="Rupper R.R."/>
            <person name="Sharp A.R."/>
            <person name="Dally N."/>
            <person name="Boughton B.A."/>
            <person name="Woo Y.H."/>
            <person name="Gao G."/>
            <person name="Schijlen E.G.W.M."/>
            <person name="Guo X."/>
            <person name="Momin A.A."/>
            <person name="Negrao S."/>
            <person name="Al-Babili S."/>
            <person name="Gehring C."/>
            <person name="Roessner U."/>
            <person name="Jung C."/>
            <person name="Murphy K."/>
            <person name="Arold S.T."/>
            <person name="Gojobori T."/>
            <person name="van der Linden C.G."/>
            <person name="van Loo E.N."/>
            <person name="Jellen E.N."/>
            <person name="Maughan P.J."/>
            <person name="Tester M."/>
        </authorList>
    </citation>
    <scope>NUCLEOTIDE SEQUENCE [LARGE SCALE GENOMIC DNA]</scope>
    <source>
        <strain evidence="19">cv. PI 614886</strain>
    </source>
</reference>
<dbReference type="GO" id="GO:0003677">
    <property type="term" value="F:DNA binding"/>
    <property type="evidence" value="ECO:0007669"/>
    <property type="project" value="InterPro"/>
</dbReference>
<dbReference type="Pfam" id="PF07732">
    <property type="entry name" value="Cu-oxidase_3"/>
    <property type="match status" value="1"/>
</dbReference>
<feature type="compositionally biased region" description="Basic and acidic residues" evidence="17">
    <location>
        <begin position="13"/>
        <end position="31"/>
    </location>
</feature>
<evidence type="ECO:0000256" key="10">
    <source>
        <dbReference type="ARBA" id="ARBA00022833"/>
    </source>
</evidence>
<dbReference type="InterPro" id="IPR003656">
    <property type="entry name" value="Znf_BED"/>
</dbReference>
<name>A0A803M3E1_CHEQI</name>
<feature type="domain" description="BED-type" evidence="18">
    <location>
        <begin position="37"/>
        <end position="92"/>
    </location>
</feature>
<evidence type="ECO:0000313" key="20">
    <source>
        <dbReference type="Proteomes" id="UP000596660"/>
    </source>
</evidence>
<evidence type="ECO:0000256" key="11">
    <source>
        <dbReference type="ARBA" id="ARBA00023002"/>
    </source>
</evidence>
<comment type="function">
    <text evidence="16">Lignin degradation and detoxification of lignin-derived products.</text>
</comment>
<evidence type="ECO:0000259" key="18">
    <source>
        <dbReference type="PROSITE" id="PS50808"/>
    </source>
</evidence>
<dbReference type="SUPFAM" id="SSF57667">
    <property type="entry name" value="beta-beta-alpha zinc fingers"/>
    <property type="match status" value="1"/>
</dbReference>
<evidence type="ECO:0000313" key="19">
    <source>
        <dbReference type="EnsemblPlants" id="AUR62022740-RA:cds"/>
    </source>
</evidence>
<dbReference type="Pfam" id="PF02892">
    <property type="entry name" value="zf-BED"/>
    <property type="match status" value="1"/>
</dbReference>
<dbReference type="SMART" id="SM00614">
    <property type="entry name" value="ZnF_BED"/>
    <property type="match status" value="1"/>
</dbReference>
<dbReference type="PANTHER" id="PTHR11709:SF324">
    <property type="entry name" value="LACCASE-6"/>
    <property type="match status" value="1"/>
</dbReference>
<keyword evidence="8 16" id="KW-0677">Repeat</keyword>
<evidence type="ECO:0000256" key="1">
    <source>
        <dbReference type="ARBA" id="ARBA00000349"/>
    </source>
</evidence>
<dbReference type="InterPro" id="IPR045087">
    <property type="entry name" value="Cu-oxidase_fam"/>
</dbReference>
<evidence type="ECO:0000256" key="17">
    <source>
        <dbReference type="SAM" id="MobiDB-lite"/>
    </source>
</evidence>
<dbReference type="CDD" id="cd13875">
    <property type="entry name" value="CuRO_2_LCC_plant"/>
    <property type="match status" value="1"/>
</dbReference>
<evidence type="ECO:0000256" key="5">
    <source>
        <dbReference type="ARBA" id="ARBA00022523"/>
    </source>
</evidence>
<accession>A0A803M3E1</accession>
<keyword evidence="20" id="KW-1185">Reference proteome</keyword>
<dbReference type="GO" id="GO:0005507">
    <property type="term" value="F:copper ion binding"/>
    <property type="evidence" value="ECO:0007669"/>
    <property type="project" value="InterPro"/>
</dbReference>
<dbReference type="Pfam" id="PF00394">
    <property type="entry name" value="Cu-oxidase"/>
    <property type="match status" value="1"/>
</dbReference>
<dbReference type="GO" id="GO:0046274">
    <property type="term" value="P:lignin catabolic process"/>
    <property type="evidence" value="ECO:0007669"/>
    <property type="project" value="UniProtKB-KW"/>
</dbReference>